<dbReference type="Proteomes" id="UP000283458">
    <property type="component" value="Unassembled WGS sequence"/>
</dbReference>
<reference evidence="1 2" key="1">
    <citation type="submission" date="2018-09" db="EMBL/GenBank/DDBJ databases">
        <authorList>
            <person name="Zhu H."/>
        </authorList>
    </citation>
    <scope>NUCLEOTIDE SEQUENCE [LARGE SCALE GENOMIC DNA]</scope>
    <source>
        <strain evidence="1 2">K2W22B-5</strain>
    </source>
</reference>
<name>A0A418VXS3_9PROT</name>
<comment type="caution">
    <text evidence="1">The sequence shown here is derived from an EMBL/GenBank/DDBJ whole genome shotgun (WGS) entry which is preliminary data.</text>
</comment>
<dbReference type="AlphaFoldDB" id="A0A418VXS3"/>
<gene>
    <name evidence="1" type="ORF">D3877_17820</name>
</gene>
<dbReference type="RefSeq" id="WP_119832031.1">
    <property type="nucleotide sequence ID" value="NZ_QYUL01000002.1"/>
</dbReference>
<accession>A0A418VXS3</accession>
<sequence length="176" mass="17707">MTSSVTTGFVPGSQILLQSLTAGSNLSSILVAQPATGALTMATSTAGAANGAYWQVADAGQTTSYNGQTLAGIYLISLSTNTGARFLNGDATTTHVTLAAAPSSSTPSVWFPVPTVMGGYCLACAPGPAATTSVWLTNNNNPGPGPNLSLYSICNQGSGVTDSWWQPVPVTFGASL</sequence>
<dbReference type="EMBL" id="QYUL01000002">
    <property type="protein sequence ID" value="RJF81952.1"/>
    <property type="molecule type" value="Genomic_DNA"/>
</dbReference>
<dbReference type="OrthoDB" id="9828862at2"/>
<protein>
    <submittedName>
        <fullName evidence="1">Uncharacterized protein</fullName>
    </submittedName>
</protein>
<proteinExistence type="predicted"/>
<evidence type="ECO:0000313" key="1">
    <source>
        <dbReference type="EMBL" id="RJF81952.1"/>
    </source>
</evidence>
<organism evidence="1 2">
    <name type="scientific">Azospirillum cavernae</name>
    <dbReference type="NCBI Taxonomy" id="2320860"/>
    <lineage>
        <taxon>Bacteria</taxon>
        <taxon>Pseudomonadati</taxon>
        <taxon>Pseudomonadota</taxon>
        <taxon>Alphaproteobacteria</taxon>
        <taxon>Rhodospirillales</taxon>
        <taxon>Azospirillaceae</taxon>
        <taxon>Azospirillum</taxon>
    </lineage>
</organism>
<keyword evidence="2" id="KW-1185">Reference proteome</keyword>
<evidence type="ECO:0000313" key="2">
    <source>
        <dbReference type="Proteomes" id="UP000283458"/>
    </source>
</evidence>